<dbReference type="Proteomes" id="UP000015101">
    <property type="component" value="Unassembled WGS sequence"/>
</dbReference>
<evidence type="ECO:0000256" key="3">
    <source>
        <dbReference type="ARBA" id="ARBA00022737"/>
    </source>
</evidence>
<dbReference type="Pfam" id="PF07645">
    <property type="entry name" value="EGF_CA"/>
    <property type="match status" value="1"/>
</dbReference>
<dbReference type="EMBL" id="AMQM01001447">
    <property type="status" value="NOT_ANNOTATED_CDS"/>
    <property type="molecule type" value="Genomic_DNA"/>
</dbReference>
<reference evidence="10" key="3">
    <citation type="submission" date="2015-06" db="UniProtKB">
        <authorList>
            <consortium name="EnsemblMetazoa"/>
        </authorList>
    </citation>
    <scope>IDENTIFICATION</scope>
</reference>
<dbReference type="SMART" id="SM00404">
    <property type="entry name" value="PTPc_motif"/>
    <property type="match status" value="1"/>
</dbReference>
<dbReference type="InterPro" id="IPR000742">
    <property type="entry name" value="EGF"/>
</dbReference>
<dbReference type="InterPro" id="IPR018097">
    <property type="entry name" value="EGF_Ca-bd_CS"/>
</dbReference>
<dbReference type="GeneID" id="20200211"/>
<dbReference type="eggNOG" id="KOG4228">
    <property type="taxonomic scope" value="Eukaryota"/>
</dbReference>
<dbReference type="Gene3D" id="2.10.25.10">
    <property type="entry name" value="Laminin"/>
    <property type="match status" value="1"/>
</dbReference>
<dbReference type="InterPro" id="IPR001881">
    <property type="entry name" value="EGF-like_Ca-bd_dom"/>
</dbReference>
<evidence type="ECO:0000313" key="10">
    <source>
        <dbReference type="EnsemblMetazoa" id="HelroP163770"/>
    </source>
</evidence>
<dbReference type="GO" id="GO:0004725">
    <property type="term" value="F:protein tyrosine phosphatase activity"/>
    <property type="evidence" value="ECO:0007669"/>
    <property type="project" value="InterPro"/>
</dbReference>
<dbReference type="PROSITE" id="PS50056">
    <property type="entry name" value="TYR_PHOSPHATASE_2"/>
    <property type="match status" value="1"/>
</dbReference>
<evidence type="ECO:0000256" key="4">
    <source>
        <dbReference type="ARBA" id="ARBA00023157"/>
    </source>
</evidence>
<dbReference type="InterPro" id="IPR049883">
    <property type="entry name" value="NOTCH1_EGF-like"/>
</dbReference>
<dbReference type="HOGENOM" id="CLU_471973_0_0_1"/>
<dbReference type="PRINTS" id="PR00700">
    <property type="entry name" value="PRTYPHPHTASE"/>
</dbReference>
<gene>
    <name evidence="10" type="primary">20200211</name>
    <name evidence="9" type="ORF">HELRODRAFT_163770</name>
</gene>
<dbReference type="EnsemblMetazoa" id="HelroT163770">
    <property type="protein sequence ID" value="HelroP163770"/>
    <property type="gene ID" value="HelroG163770"/>
</dbReference>
<dbReference type="PROSITE" id="PS01187">
    <property type="entry name" value="EGF_CA"/>
    <property type="match status" value="1"/>
</dbReference>
<dbReference type="InterPro" id="IPR000242">
    <property type="entry name" value="PTP_cat"/>
</dbReference>
<evidence type="ECO:0000256" key="1">
    <source>
        <dbReference type="ARBA" id="ARBA00022536"/>
    </source>
</evidence>
<dbReference type="GO" id="GO:0005509">
    <property type="term" value="F:calcium ion binding"/>
    <property type="evidence" value="ECO:0007669"/>
    <property type="project" value="InterPro"/>
</dbReference>
<dbReference type="InterPro" id="IPR050348">
    <property type="entry name" value="Protein-Tyr_Phosphatase"/>
</dbReference>
<keyword evidence="4" id="KW-1015">Disulfide bond</keyword>
<dbReference type="CTD" id="20200211"/>
<dbReference type="InParanoid" id="T1EUG1"/>
<dbReference type="OrthoDB" id="6516201at2759"/>
<keyword evidence="2" id="KW-0732">Signal</keyword>
<accession>T1EUG1</accession>
<evidence type="ECO:0000259" key="7">
    <source>
        <dbReference type="PROSITE" id="PS50055"/>
    </source>
</evidence>
<dbReference type="AlphaFoldDB" id="T1EUG1"/>
<protein>
    <recommendedName>
        <fullName evidence="12">EGF-like domain-containing protein</fullName>
    </recommendedName>
</protein>
<feature type="domain" description="Tyrosine specific protein phosphatases" evidence="8">
    <location>
        <begin position="305"/>
        <end position="382"/>
    </location>
</feature>
<dbReference type="InterPro" id="IPR000152">
    <property type="entry name" value="EGF-type_Asp/Asn_hydroxyl_site"/>
</dbReference>
<name>T1EUG1_HELRO</name>
<dbReference type="PROSITE" id="PS00010">
    <property type="entry name" value="ASX_HYDROXYL"/>
    <property type="match status" value="1"/>
</dbReference>
<dbReference type="Pfam" id="PF00102">
    <property type="entry name" value="Y_phosphatase"/>
    <property type="match status" value="1"/>
</dbReference>
<keyword evidence="11" id="KW-1185">Reference proteome</keyword>
<dbReference type="InterPro" id="IPR029021">
    <property type="entry name" value="Prot-tyrosine_phosphatase-like"/>
</dbReference>
<reference evidence="9 11" key="2">
    <citation type="journal article" date="2013" name="Nature">
        <title>Insights into bilaterian evolution from three spiralian genomes.</title>
        <authorList>
            <person name="Simakov O."/>
            <person name="Marletaz F."/>
            <person name="Cho S.J."/>
            <person name="Edsinger-Gonzales E."/>
            <person name="Havlak P."/>
            <person name="Hellsten U."/>
            <person name="Kuo D.H."/>
            <person name="Larsson T."/>
            <person name="Lv J."/>
            <person name="Arendt D."/>
            <person name="Savage R."/>
            <person name="Osoegawa K."/>
            <person name="de Jong P."/>
            <person name="Grimwood J."/>
            <person name="Chapman J.A."/>
            <person name="Shapiro H."/>
            <person name="Aerts A."/>
            <person name="Otillar R.P."/>
            <person name="Terry A.Y."/>
            <person name="Boore J.L."/>
            <person name="Grigoriev I.V."/>
            <person name="Lindberg D.R."/>
            <person name="Seaver E.C."/>
            <person name="Weisblat D.A."/>
            <person name="Putnam N.H."/>
            <person name="Rokhsar D.S."/>
        </authorList>
    </citation>
    <scope>NUCLEOTIDE SEQUENCE</scope>
</reference>
<dbReference type="PROSITE" id="PS01186">
    <property type="entry name" value="EGF_2"/>
    <property type="match status" value="1"/>
</dbReference>
<dbReference type="STRING" id="6412.T1EUG1"/>
<organism evidence="10 11">
    <name type="scientific">Helobdella robusta</name>
    <name type="common">Californian leech</name>
    <dbReference type="NCBI Taxonomy" id="6412"/>
    <lineage>
        <taxon>Eukaryota</taxon>
        <taxon>Metazoa</taxon>
        <taxon>Spiralia</taxon>
        <taxon>Lophotrochozoa</taxon>
        <taxon>Annelida</taxon>
        <taxon>Clitellata</taxon>
        <taxon>Hirudinea</taxon>
        <taxon>Rhynchobdellida</taxon>
        <taxon>Glossiphoniidae</taxon>
        <taxon>Helobdella</taxon>
    </lineage>
</organism>
<proteinExistence type="predicted"/>
<keyword evidence="3" id="KW-0677">Repeat</keyword>
<dbReference type="PANTHER" id="PTHR19134">
    <property type="entry name" value="RECEPTOR-TYPE TYROSINE-PROTEIN PHOSPHATASE"/>
    <property type="match status" value="1"/>
</dbReference>
<keyword evidence="1 5" id="KW-0245">EGF-like domain</keyword>
<dbReference type="RefSeq" id="XP_009025797.1">
    <property type="nucleotide sequence ID" value="XM_009027549.1"/>
</dbReference>
<dbReference type="InterPro" id="IPR000387">
    <property type="entry name" value="Tyr_Pase_dom"/>
</dbReference>
<dbReference type="PROSITE" id="PS50055">
    <property type="entry name" value="TYR_PHOSPHATASE_PTP"/>
    <property type="match status" value="1"/>
</dbReference>
<feature type="domain" description="EGF-like" evidence="6">
    <location>
        <begin position="221"/>
        <end position="263"/>
    </location>
</feature>
<dbReference type="FunFam" id="2.10.25.10:FF:000038">
    <property type="entry name" value="Fibrillin 2"/>
    <property type="match status" value="1"/>
</dbReference>
<dbReference type="Gene3D" id="2.60.120.260">
    <property type="entry name" value="Galactose-binding domain-like"/>
    <property type="match status" value="1"/>
</dbReference>
<dbReference type="eggNOG" id="KOG1217">
    <property type="taxonomic scope" value="Eukaryota"/>
</dbReference>
<evidence type="ECO:0008006" key="12">
    <source>
        <dbReference type="Google" id="ProtNLM"/>
    </source>
</evidence>
<dbReference type="SMART" id="SM00179">
    <property type="entry name" value="EGF_CA"/>
    <property type="match status" value="1"/>
</dbReference>
<dbReference type="CDD" id="cd00054">
    <property type="entry name" value="EGF_CA"/>
    <property type="match status" value="1"/>
</dbReference>
<dbReference type="PROSITE" id="PS50026">
    <property type="entry name" value="EGF_3"/>
    <property type="match status" value="1"/>
</dbReference>
<dbReference type="KEGG" id="hro:HELRODRAFT_163770"/>
<sequence>MRNLAINADRSNWMVFDLGEFCRVEYVVLYNVVQSADGYLYGSADRMEKFSVGLLLDYVVGSLPTDNKKCGTHPSCSNVGDVCRLNCSQPFQKSKYVLLFSNAKDYTVNVAEFQICGDNISIDNRTTVKITRRHDQLPGDLTSSDHCGVACPSDDHLCGAPVSNCTKTSDSIECNGRNCSVNNGMCGAHTCKTNLVGPSDISEYVCNVGYDKNFYSGDCIDINECSLNANLCPLNISTCVNTAGSYVCSCTDGYVKSGQNSCTALLKNINKKKFFFKEFSEIYCHLQWYTDWPDVGLPNNVGSLLNFHHHMKSFLETKNNFDKNLSNIVVLCETGVGASRIFIGLNYLIERCEDKSVVEVLQCVKNLRSHRNHVVQTEEEYDFLYQSMIFYHNLGHTCFSISDDSFTKFLNSETFIKCFNKSNAFLACEIGKNIKGSVLYGDVLGDGSIIVFIDSKPTKQNALQLLIPDSGKKLTFHKITIENNGETNHVYKTANCINSPSTVALTLTKNDDEINEDDIYKNDNVYNKLSNHGRSIKIHSLESIDQIQSLYNLLKDSIKNQKCPAIPLLYKYVFMCRI</sequence>
<comment type="caution">
    <text evidence="5">Lacks conserved residue(s) required for the propagation of feature annotation.</text>
</comment>
<evidence type="ECO:0000259" key="8">
    <source>
        <dbReference type="PROSITE" id="PS50056"/>
    </source>
</evidence>
<evidence type="ECO:0000256" key="2">
    <source>
        <dbReference type="ARBA" id="ARBA00022729"/>
    </source>
</evidence>
<evidence type="ECO:0000259" key="6">
    <source>
        <dbReference type="PROSITE" id="PS50026"/>
    </source>
</evidence>
<dbReference type="EMBL" id="KB097495">
    <property type="protein sequence ID" value="ESN96674.1"/>
    <property type="molecule type" value="Genomic_DNA"/>
</dbReference>
<reference evidence="11" key="1">
    <citation type="submission" date="2012-12" db="EMBL/GenBank/DDBJ databases">
        <authorList>
            <person name="Hellsten U."/>
            <person name="Grimwood J."/>
            <person name="Chapman J.A."/>
            <person name="Shapiro H."/>
            <person name="Aerts A."/>
            <person name="Otillar R.P."/>
            <person name="Terry A.Y."/>
            <person name="Boore J.L."/>
            <person name="Simakov O."/>
            <person name="Marletaz F."/>
            <person name="Cho S.-J."/>
            <person name="Edsinger-Gonzales E."/>
            <person name="Havlak P."/>
            <person name="Kuo D.-H."/>
            <person name="Larsson T."/>
            <person name="Lv J."/>
            <person name="Arendt D."/>
            <person name="Savage R."/>
            <person name="Osoegawa K."/>
            <person name="de Jong P."/>
            <person name="Lindberg D.R."/>
            <person name="Seaver E.C."/>
            <person name="Weisblat D.A."/>
            <person name="Putnam N.H."/>
            <person name="Grigoriev I.V."/>
            <person name="Rokhsar D.S."/>
        </authorList>
    </citation>
    <scope>NUCLEOTIDE SEQUENCE</scope>
</reference>
<dbReference type="SUPFAM" id="SSF57196">
    <property type="entry name" value="EGF/Laminin"/>
    <property type="match status" value="1"/>
</dbReference>
<feature type="domain" description="Tyrosine-protein phosphatase" evidence="7">
    <location>
        <begin position="285"/>
        <end position="391"/>
    </location>
</feature>
<dbReference type="InterPro" id="IPR003595">
    <property type="entry name" value="Tyr_Pase_cat"/>
</dbReference>
<evidence type="ECO:0000313" key="9">
    <source>
        <dbReference type="EMBL" id="ESN96674.1"/>
    </source>
</evidence>
<evidence type="ECO:0000313" key="11">
    <source>
        <dbReference type="Proteomes" id="UP000015101"/>
    </source>
</evidence>
<dbReference type="PANTHER" id="PTHR19134:SF536">
    <property type="entry name" value="TYROSINE-PROTEIN PHOSPHATASE DOMAIN-CONTAINING PROTEIN"/>
    <property type="match status" value="1"/>
</dbReference>
<dbReference type="Gene3D" id="3.90.190.10">
    <property type="entry name" value="Protein tyrosine phosphatase superfamily"/>
    <property type="match status" value="1"/>
</dbReference>
<dbReference type="SUPFAM" id="SSF52799">
    <property type="entry name" value="(Phosphotyrosine protein) phosphatases II"/>
    <property type="match status" value="1"/>
</dbReference>
<evidence type="ECO:0000256" key="5">
    <source>
        <dbReference type="PROSITE-ProRule" id="PRU00076"/>
    </source>
</evidence>
<dbReference type="SMART" id="SM00194">
    <property type="entry name" value="PTPc"/>
    <property type="match status" value="1"/>
</dbReference>